<accession>A0A1F5EJK7</accession>
<dbReference type="InterPro" id="IPR036867">
    <property type="entry name" value="R3H_dom_sf"/>
</dbReference>
<protein>
    <recommendedName>
        <fullName evidence="1">R3H domain-containing protein</fullName>
    </recommendedName>
</protein>
<evidence type="ECO:0000313" key="2">
    <source>
        <dbReference type="EMBL" id="OGD67510.1"/>
    </source>
</evidence>
<dbReference type="Gene3D" id="3.30.300.20">
    <property type="match status" value="1"/>
</dbReference>
<evidence type="ECO:0000313" key="3">
    <source>
        <dbReference type="Proteomes" id="UP000186029"/>
    </source>
</evidence>
<dbReference type="PANTHER" id="PTHR35800">
    <property type="entry name" value="PROTEIN JAG"/>
    <property type="match status" value="1"/>
</dbReference>
<organism evidence="2 3">
    <name type="scientific">Candidatus Campbellbacteria bacterium RIFCSPLOWO2_02_35_12</name>
    <dbReference type="NCBI Taxonomy" id="1797580"/>
    <lineage>
        <taxon>Bacteria</taxon>
        <taxon>Candidatus Campbelliibacteriota</taxon>
    </lineage>
</organism>
<dbReference type="SUPFAM" id="SSF82708">
    <property type="entry name" value="R3H domain"/>
    <property type="match status" value="1"/>
</dbReference>
<dbReference type="CDD" id="cd02644">
    <property type="entry name" value="R3H_jag"/>
    <property type="match status" value="1"/>
</dbReference>
<dbReference type="Pfam" id="PF01424">
    <property type="entry name" value="R3H"/>
    <property type="match status" value="1"/>
</dbReference>
<comment type="caution">
    <text evidence="2">The sequence shown here is derived from an EMBL/GenBank/DDBJ whole genome shotgun (WGS) entry which is preliminary data.</text>
</comment>
<evidence type="ECO:0000259" key="1">
    <source>
        <dbReference type="PROSITE" id="PS51061"/>
    </source>
</evidence>
<dbReference type="PANTHER" id="PTHR35800:SF1">
    <property type="entry name" value="RNA-BINDING PROTEIN KHPB"/>
    <property type="match status" value="1"/>
</dbReference>
<reference evidence="2 3" key="1">
    <citation type="journal article" date="2016" name="Nat. Commun.">
        <title>Thousands of microbial genomes shed light on interconnected biogeochemical processes in an aquifer system.</title>
        <authorList>
            <person name="Anantharaman K."/>
            <person name="Brown C.T."/>
            <person name="Hug L.A."/>
            <person name="Sharon I."/>
            <person name="Castelle C.J."/>
            <person name="Probst A.J."/>
            <person name="Thomas B.C."/>
            <person name="Singh A."/>
            <person name="Wilkins M.J."/>
            <person name="Karaoz U."/>
            <person name="Brodie E.L."/>
            <person name="Williams K.H."/>
            <person name="Hubbard S.S."/>
            <person name="Banfield J.F."/>
        </authorList>
    </citation>
    <scope>NUCLEOTIDE SEQUENCE [LARGE SCALE GENOMIC DNA]</scope>
</reference>
<dbReference type="AlphaFoldDB" id="A0A1F5EJK7"/>
<sequence length="170" mass="19906">MIKENKNILENNADKYYDELKSIIKNFLDKLTVEFSDIEISEDKICPIFLIKTTDSGVLIGNSGESLRALNHIIKKIFEKRFSQYDAKNKMQFSLDINGYYESKIETLKNQTRILAERARMFKSDIKMSPMNAYERMIIHAAFANYPEINTESEGEGKMRRIILKYNKNK</sequence>
<dbReference type="InterPro" id="IPR015946">
    <property type="entry name" value="KH_dom-like_a/b"/>
</dbReference>
<dbReference type="GO" id="GO:0003723">
    <property type="term" value="F:RNA binding"/>
    <property type="evidence" value="ECO:0007669"/>
    <property type="project" value="InterPro"/>
</dbReference>
<dbReference type="EMBL" id="MFAC01000008">
    <property type="protein sequence ID" value="OGD67510.1"/>
    <property type="molecule type" value="Genomic_DNA"/>
</dbReference>
<dbReference type="Proteomes" id="UP000186029">
    <property type="component" value="Unassembled WGS sequence"/>
</dbReference>
<dbReference type="STRING" id="1797580.A2Z61_00845"/>
<gene>
    <name evidence="2" type="ORF">A2Z61_00845</name>
</gene>
<dbReference type="InterPro" id="IPR001374">
    <property type="entry name" value="R3H_dom"/>
</dbReference>
<dbReference type="Gene3D" id="3.30.1370.50">
    <property type="entry name" value="R3H-like domain"/>
    <property type="match status" value="1"/>
</dbReference>
<dbReference type="InterPro" id="IPR034079">
    <property type="entry name" value="R3H_KhpB"/>
</dbReference>
<name>A0A1F5EJK7_9BACT</name>
<dbReference type="SMART" id="SM00393">
    <property type="entry name" value="R3H"/>
    <property type="match status" value="1"/>
</dbReference>
<feature type="domain" description="R3H" evidence="1">
    <location>
        <begin position="102"/>
        <end position="168"/>
    </location>
</feature>
<dbReference type="PROSITE" id="PS51061">
    <property type="entry name" value="R3H"/>
    <property type="match status" value="1"/>
</dbReference>
<proteinExistence type="predicted"/>
<dbReference type="InterPro" id="IPR039247">
    <property type="entry name" value="KhpB"/>
</dbReference>